<feature type="transmembrane region" description="Helical" evidence="11">
    <location>
        <begin position="372"/>
        <end position="391"/>
    </location>
</feature>
<feature type="transmembrane region" description="Helical" evidence="11">
    <location>
        <begin position="229"/>
        <end position="250"/>
    </location>
</feature>
<evidence type="ECO:0000256" key="1">
    <source>
        <dbReference type="ARBA" id="ARBA00004651"/>
    </source>
</evidence>
<evidence type="ECO:0000256" key="7">
    <source>
        <dbReference type="ARBA" id="ARBA00023053"/>
    </source>
</evidence>
<feature type="transmembrane region" description="Helical" evidence="11">
    <location>
        <begin position="45"/>
        <end position="68"/>
    </location>
</feature>
<evidence type="ECO:0000256" key="11">
    <source>
        <dbReference type="SAM" id="Phobius"/>
    </source>
</evidence>
<organism evidence="12">
    <name type="scientific">marine metagenome</name>
    <dbReference type="NCBI Taxonomy" id="408172"/>
    <lineage>
        <taxon>unclassified sequences</taxon>
        <taxon>metagenomes</taxon>
        <taxon>ecological metagenomes</taxon>
    </lineage>
</organism>
<keyword evidence="10" id="KW-0739">Sodium transport</keyword>
<dbReference type="Pfam" id="PF00474">
    <property type="entry name" value="SSF"/>
    <property type="match status" value="1"/>
</dbReference>
<protein>
    <recommendedName>
        <fullName evidence="13">Sodium:solute symporter</fullName>
    </recommendedName>
</protein>
<dbReference type="NCBIfam" id="TIGR00813">
    <property type="entry name" value="sss"/>
    <property type="match status" value="1"/>
</dbReference>
<keyword evidence="6 11" id="KW-1133">Transmembrane helix</keyword>
<evidence type="ECO:0000256" key="9">
    <source>
        <dbReference type="ARBA" id="ARBA00023136"/>
    </source>
</evidence>
<evidence type="ECO:0008006" key="13">
    <source>
        <dbReference type="Google" id="ProtNLM"/>
    </source>
</evidence>
<dbReference type="AlphaFoldDB" id="A0A381NGL1"/>
<evidence type="ECO:0000256" key="3">
    <source>
        <dbReference type="ARBA" id="ARBA00022448"/>
    </source>
</evidence>
<dbReference type="GO" id="GO:0015293">
    <property type="term" value="F:symporter activity"/>
    <property type="evidence" value="ECO:0007669"/>
    <property type="project" value="TreeGrafter"/>
</dbReference>
<feature type="transmembrane region" description="Helical" evidence="11">
    <location>
        <begin position="186"/>
        <end position="209"/>
    </location>
</feature>
<evidence type="ECO:0000256" key="5">
    <source>
        <dbReference type="ARBA" id="ARBA00022692"/>
    </source>
</evidence>
<proteinExistence type="inferred from homology"/>
<feature type="transmembrane region" description="Helical" evidence="11">
    <location>
        <begin position="157"/>
        <end position="179"/>
    </location>
</feature>
<feature type="transmembrane region" description="Helical" evidence="11">
    <location>
        <begin position="131"/>
        <end position="151"/>
    </location>
</feature>
<dbReference type="EMBL" id="UINC01000345">
    <property type="protein sequence ID" value="SUZ53736.1"/>
    <property type="molecule type" value="Genomic_DNA"/>
</dbReference>
<accession>A0A381NGL1</accession>
<name>A0A381NGL1_9ZZZZ</name>
<keyword evidence="3" id="KW-0813">Transport</keyword>
<dbReference type="PANTHER" id="PTHR42985:SF47">
    <property type="entry name" value="INTEGRAL MEMBRANE TRANSPORT PROTEIN"/>
    <property type="match status" value="1"/>
</dbReference>
<dbReference type="InterPro" id="IPR001734">
    <property type="entry name" value="Na/solute_symporter"/>
</dbReference>
<comment type="similarity">
    <text evidence="2">Belongs to the sodium:solute symporter (SSF) (TC 2.A.21) family.</text>
</comment>
<evidence type="ECO:0000256" key="8">
    <source>
        <dbReference type="ARBA" id="ARBA00023065"/>
    </source>
</evidence>
<keyword evidence="9 11" id="KW-0472">Membrane</keyword>
<feature type="transmembrane region" description="Helical" evidence="11">
    <location>
        <begin position="317"/>
        <end position="337"/>
    </location>
</feature>
<dbReference type="InterPro" id="IPR038377">
    <property type="entry name" value="Na/Glc_symporter_sf"/>
</dbReference>
<dbReference type="PROSITE" id="PS50283">
    <property type="entry name" value="NA_SOLUT_SYMP_3"/>
    <property type="match status" value="1"/>
</dbReference>
<keyword evidence="8" id="KW-0406">Ion transport</keyword>
<dbReference type="GO" id="GO:0006814">
    <property type="term" value="P:sodium ion transport"/>
    <property type="evidence" value="ECO:0007669"/>
    <property type="project" value="UniProtKB-KW"/>
</dbReference>
<keyword evidence="5 11" id="KW-0812">Transmembrane</keyword>
<keyword evidence="7" id="KW-0915">Sodium</keyword>
<feature type="transmembrane region" description="Helical" evidence="11">
    <location>
        <begin position="6"/>
        <end position="25"/>
    </location>
</feature>
<sequence>MTGFTTLDFAVLIIYLGGITIWGAWLGRGHKGGTDYFLGSRSLPWIAVMLSVVATETSTLTFLSIPGVAYSGSLVFLQLTFGYLLGRIFVSAFLLPAYYAGSLTTAYALLEERFGLGVRRFTSAIFMVTRLLADSVRLFATAIPLALITGWPYAASIIVIGVLTLIYTYLGGIKAVVWVDAAQMMLYLFGALVAVVGIQALVPGGWSSVLASAAPEGKLAMLDLSLDRMTAYTLWAGIFGGAIFTMASHGTDQLIVQRLLTCRDRQAAQKALIGSGIAVIFQFFLFLMVGLGLWAFYQGRSFDSTDEIFALFIVEQLPPGITGLLIAGVFAAAMSSLSSSINSLASATAYDYWAPMVGARDDEGRILRAGKVFTLVWAGLLTLGAVLFIPLSTGTTAVEVALGIASLVYGGLLGAFALGVFTKRPGQVAVIIGVVVGIGTVTILRNEMAWPWYVLVGSVVTFVAGSFAGLFESQKRSV</sequence>
<evidence type="ECO:0000256" key="10">
    <source>
        <dbReference type="ARBA" id="ARBA00023201"/>
    </source>
</evidence>
<keyword evidence="4" id="KW-1003">Cell membrane</keyword>
<dbReference type="InterPro" id="IPR051163">
    <property type="entry name" value="Sodium:Solute_Symporter_SSF"/>
</dbReference>
<evidence type="ECO:0000256" key="2">
    <source>
        <dbReference type="ARBA" id="ARBA00006434"/>
    </source>
</evidence>
<feature type="transmembrane region" description="Helical" evidence="11">
    <location>
        <begin position="397"/>
        <end position="421"/>
    </location>
</feature>
<dbReference type="PANTHER" id="PTHR42985">
    <property type="entry name" value="SODIUM-COUPLED MONOCARBOXYLATE TRANSPORTER"/>
    <property type="match status" value="1"/>
</dbReference>
<feature type="transmembrane region" description="Helical" evidence="11">
    <location>
        <begin position="271"/>
        <end position="297"/>
    </location>
</feature>
<feature type="transmembrane region" description="Helical" evidence="11">
    <location>
        <begin position="450"/>
        <end position="471"/>
    </location>
</feature>
<dbReference type="Gene3D" id="1.20.1730.10">
    <property type="entry name" value="Sodium/glucose cotransporter"/>
    <property type="match status" value="1"/>
</dbReference>
<evidence type="ECO:0000313" key="12">
    <source>
        <dbReference type="EMBL" id="SUZ53736.1"/>
    </source>
</evidence>
<evidence type="ECO:0000256" key="6">
    <source>
        <dbReference type="ARBA" id="ARBA00022989"/>
    </source>
</evidence>
<evidence type="ECO:0000256" key="4">
    <source>
        <dbReference type="ARBA" id="ARBA00022475"/>
    </source>
</evidence>
<gene>
    <name evidence="12" type="ORF">METZ01_LOCUS6590</name>
</gene>
<feature type="transmembrane region" description="Helical" evidence="11">
    <location>
        <begin position="88"/>
        <end position="110"/>
    </location>
</feature>
<reference evidence="12" key="1">
    <citation type="submission" date="2018-05" db="EMBL/GenBank/DDBJ databases">
        <authorList>
            <person name="Lanie J.A."/>
            <person name="Ng W.-L."/>
            <person name="Kazmierczak K.M."/>
            <person name="Andrzejewski T.M."/>
            <person name="Davidsen T.M."/>
            <person name="Wayne K.J."/>
            <person name="Tettelin H."/>
            <person name="Glass J.I."/>
            <person name="Rusch D."/>
            <person name="Podicherti R."/>
            <person name="Tsui H.-C.T."/>
            <person name="Winkler M.E."/>
        </authorList>
    </citation>
    <scope>NUCLEOTIDE SEQUENCE</scope>
</reference>
<dbReference type="GO" id="GO:0005886">
    <property type="term" value="C:plasma membrane"/>
    <property type="evidence" value="ECO:0007669"/>
    <property type="project" value="UniProtKB-SubCell"/>
</dbReference>
<comment type="subcellular location">
    <subcellularLocation>
        <location evidence="1">Cell membrane</location>
        <topology evidence="1">Multi-pass membrane protein</topology>
    </subcellularLocation>
</comment>
<feature type="transmembrane region" description="Helical" evidence="11">
    <location>
        <begin position="428"/>
        <end position="444"/>
    </location>
</feature>
<dbReference type="CDD" id="cd11493">
    <property type="entry name" value="SLC5sbd_NIS-like_u1"/>
    <property type="match status" value="1"/>
</dbReference>